<evidence type="ECO:0000256" key="4">
    <source>
        <dbReference type="ARBA" id="ARBA00022553"/>
    </source>
</evidence>
<keyword evidence="7" id="KW-1185">Reference proteome</keyword>
<dbReference type="AlphaFoldDB" id="A0AA39GXF2"/>
<proteinExistence type="inferred from homology"/>
<gene>
    <name evidence="6" type="ORF">QR680_001243</name>
</gene>
<feature type="compositionally biased region" description="Basic and acidic residues" evidence="5">
    <location>
        <begin position="169"/>
        <end position="179"/>
    </location>
</feature>
<comment type="caution">
    <text evidence="6">The sequence shown here is derived from an EMBL/GenBank/DDBJ whole genome shotgun (WGS) entry which is preliminary data.</text>
</comment>
<evidence type="ECO:0000313" key="7">
    <source>
        <dbReference type="Proteomes" id="UP001175271"/>
    </source>
</evidence>
<feature type="region of interest" description="Disordered" evidence="5">
    <location>
        <begin position="135"/>
        <end position="179"/>
    </location>
</feature>
<keyword evidence="3" id="KW-0963">Cytoplasm</keyword>
<evidence type="ECO:0000256" key="3">
    <source>
        <dbReference type="ARBA" id="ARBA00022490"/>
    </source>
</evidence>
<dbReference type="EMBL" id="JAUCMV010000005">
    <property type="protein sequence ID" value="KAK0395350.1"/>
    <property type="molecule type" value="Genomic_DNA"/>
</dbReference>
<accession>A0AA39GXF2</accession>
<dbReference type="Pfam" id="PF10248">
    <property type="entry name" value="Mlf1IP"/>
    <property type="match status" value="1"/>
</dbReference>
<evidence type="ECO:0008006" key="8">
    <source>
        <dbReference type="Google" id="ProtNLM"/>
    </source>
</evidence>
<comment type="similarity">
    <text evidence="2">Belongs to the MLF family.</text>
</comment>
<feature type="compositionally biased region" description="Basic and acidic residues" evidence="5">
    <location>
        <begin position="138"/>
        <end position="154"/>
    </location>
</feature>
<name>A0AA39GXF2_9BILA</name>
<protein>
    <recommendedName>
        <fullName evidence="8">Myeloid leukemia factor</fullName>
    </recommendedName>
</protein>
<evidence type="ECO:0000256" key="1">
    <source>
        <dbReference type="ARBA" id="ARBA00004496"/>
    </source>
</evidence>
<keyword evidence="4" id="KW-0597">Phosphoprotein</keyword>
<evidence type="ECO:0000256" key="5">
    <source>
        <dbReference type="SAM" id="MobiDB-lite"/>
    </source>
</evidence>
<feature type="region of interest" description="Disordered" evidence="5">
    <location>
        <begin position="218"/>
        <end position="310"/>
    </location>
</feature>
<reference evidence="6" key="1">
    <citation type="submission" date="2023-06" db="EMBL/GenBank/DDBJ databases">
        <title>Genomic analysis of the entomopathogenic nematode Steinernema hermaphroditum.</title>
        <authorList>
            <person name="Schwarz E.M."/>
            <person name="Heppert J.K."/>
            <person name="Baniya A."/>
            <person name="Schwartz H.T."/>
            <person name="Tan C.-H."/>
            <person name="Antoshechkin I."/>
            <person name="Sternberg P.W."/>
            <person name="Goodrich-Blair H."/>
            <person name="Dillman A.R."/>
        </authorList>
    </citation>
    <scope>NUCLEOTIDE SEQUENCE</scope>
    <source>
        <strain evidence="6">PS9179</strain>
        <tissue evidence="6">Whole animal</tissue>
    </source>
</reference>
<comment type="subcellular location">
    <subcellularLocation>
        <location evidence="1">Cytoplasm</location>
    </subcellularLocation>
</comment>
<evidence type="ECO:0000256" key="2">
    <source>
        <dbReference type="ARBA" id="ARBA00008332"/>
    </source>
</evidence>
<dbReference type="PANTHER" id="PTHR13105">
    <property type="entry name" value="MYELOID LEUKEMIA FACTOR"/>
    <property type="match status" value="1"/>
</dbReference>
<evidence type="ECO:0000313" key="6">
    <source>
        <dbReference type="EMBL" id="KAK0395350.1"/>
    </source>
</evidence>
<sequence length="310" mass="35423">MFGGRDPFGDPFDMFGGYNRQMHQMDRMMNQMFMDPFGMLSVRPRRVHPDLMLEEDPRRTSQNRRQVAVHDMEDPMMAMMSPFGFGGGLFGGLMNHMNNIQEHAMNDPHSHVYTSSTFVSYDGSQDGQPHVVRSTMRKAGDATETRRSVHRGGEAEEMSIGHRIGNRSHTIEKKRDAEGRLRTEQKFQNVDDEDAVNFDQEFQQRVRRNFGFEGTDRLAIGDSERRRQRRRERNETAARSGTRSTDGPIITIPDDDEEPARPSSNNRGRERSGINPNGAVYANSSSTGVTIQELSDEETDSHGPKRRRRT</sequence>
<dbReference type="Proteomes" id="UP001175271">
    <property type="component" value="Unassembled WGS sequence"/>
</dbReference>
<feature type="compositionally biased region" description="Polar residues" evidence="5">
    <location>
        <begin position="282"/>
        <end position="293"/>
    </location>
</feature>
<organism evidence="6 7">
    <name type="scientific">Steinernema hermaphroditum</name>
    <dbReference type="NCBI Taxonomy" id="289476"/>
    <lineage>
        <taxon>Eukaryota</taxon>
        <taxon>Metazoa</taxon>
        <taxon>Ecdysozoa</taxon>
        <taxon>Nematoda</taxon>
        <taxon>Chromadorea</taxon>
        <taxon>Rhabditida</taxon>
        <taxon>Tylenchina</taxon>
        <taxon>Panagrolaimomorpha</taxon>
        <taxon>Strongyloidoidea</taxon>
        <taxon>Steinernematidae</taxon>
        <taxon>Steinernema</taxon>
    </lineage>
</organism>
<dbReference type="InterPro" id="IPR019376">
    <property type="entry name" value="Myeloid_leukemia_factor"/>
</dbReference>
<dbReference type="GO" id="GO:0005737">
    <property type="term" value="C:cytoplasm"/>
    <property type="evidence" value="ECO:0007669"/>
    <property type="project" value="UniProtKB-SubCell"/>
</dbReference>